<proteinExistence type="predicted"/>
<reference evidence="2 3" key="1">
    <citation type="journal article" date="2013" name="Genome Announc.">
        <title>Draft Genome Sequence of Catellicoccus marimammalium, a Novel Species Commonly Found in Gull Feces.</title>
        <authorList>
            <person name="Weigand M.R."/>
            <person name="Ryu H."/>
            <person name="Bozcek L."/>
            <person name="Konstantinidis K.T."/>
            <person name="Santo Domingo J.W."/>
        </authorList>
    </citation>
    <scope>NUCLEOTIDE SEQUENCE [LARGE SCALE GENOMIC DNA]</scope>
    <source>
        <strain evidence="2 3">M35/04/3</strain>
    </source>
</reference>
<dbReference type="EMBL" id="AMYT01000021">
    <property type="protein sequence ID" value="EKU27091.1"/>
    <property type="molecule type" value="Genomic_DNA"/>
</dbReference>
<keyword evidence="3" id="KW-1185">Reference proteome</keyword>
<feature type="transmembrane region" description="Helical" evidence="1">
    <location>
        <begin position="6"/>
        <end position="23"/>
    </location>
</feature>
<organism evidence="2 3">
    <name type="scientific">Catellicoccus marimammalium M35/04/3</name>
    <dbReference type="NCBI Taxonomy" id="1234409"/>
    <lineage>
        <taxon>Bacteria</taxon>
        <taxon>Bacillati</taxon>
        <taxon>Bacillota</taxon>
        <taxon>Bacilli</taxon>
        <taxon>Lactobacillales</taxon>
        <taxon>Enterococcaceae</taxon>
        <taxon>Catellicoccus</taxon>
    </lineage>
</organism>
<protein>
    <submittedName>
        <fullName evidence="2">Uncharacterized protein</fullName>
    </submittedName>
</protein>
<name>K8ZNE2_9ENTE</name>
<dbReference type="Proteomes" id="UP000016057">
    <property type="component" value="Unassembled WGS sequence"/>
</dbReference>
<feature type="transmembrane region" description="Helical" evidence="1">
    <location>
        <begin position="44"/>
        <end position="66"/>
    </location>
</feature>
<keyword evidence="1" id="KW-0472">Membrane</keyword>
<accession>K8ZNE2</accession>
<comment type="caution">
    <text evidence="2">The sequence shown here is derived from an EMBL/GenBank/DDBJ whole genome shotgun (WGS) entry which is preliminary data.</text>
</comment>
<keyword evidence="1" id="KW-0812">Transmembrane</keyword>
<dbReference type="AlphaFoldDB" id="K8ZNE2"/>
<evidence type="ECO:0000313" key="3">
    <source>
        <dbReference type="Proteomes" id="UP000016057"/>
    </source>
</evidence>
<keyword evidence="1" id="KW-1133">Transmembrane helix</keyword>
<dbReference type="PATRIC" id="fig|1234409.3.peg.1039"/>
<evidence type="ECO:0000256" key="1">
    <source>
        <dbReference type="SAM" id="Phobius"/>
    </source>
</evidence>
<dbReference type="RefSeq" id="WP_009491780.1">
    <property type="nucleotide sequence ID" value="NZ_AMYT01000021.1"/>
</dbReference>
<sequence length="96" mass="11316">MCWIYFILSILLFGACLLLKKITPNFIQAFQRKSFAVKDLLKQWMILYFILAILSFIIFIAALLGWFQPTKFIAFLLLFLILLVSAIQSFRLLRHL</sequence>
<gene>
    <name evidence="2" type="ORF">C683_1087</name>
</gene>
<evidence type="ECO:0000313" key="2">
    <source>
        <dbReference type="EMBL" id="EKU27091.1"/>
    </source>
</evidence>
<dbReference type="STRING" id="1234409.C683_1087"/>
<feature type="transmembrane region" description="Helical" evidence="1">
    <location>
        <begin position="72"/>
        <end position="93"/>
    </location>
</feature>